<organism evidence="4 5">
    <name type="scientific">Kitasatospora purpeofusca</name>
    <dbReference type="NCBI Taxonomy" id="67352"/>
    <lineage>
        <taxon>Bacteria</taxon>
        <taxon>Bacillati</taxon>
        <taxon>Actinomycetota</taxon>
        <taxon>Actinomycetes</taxon>
        <taxon>Kitasatosporales</taxon>
        <taxon>Streptomycetaceae</taxon>
        <taxon>Kitasatospora</taxon>
    </lineage>
</organism>
<protein>
    <submittedName>
        <fullName evidence="4">AMP-binding protein</fullName>
    </submittedName>
</protein>
<name>A0ABZ1UDS2_9ACTN</name>
<dbReference type="RefSeq" id="WP_328959075.1">
    <property type="nucleotide sequence ID" value="NZ_CP108110.1"/>
</dbReference>
<feature type="region of interest" description="Disordered" evidence="2">
    <location>
        <begin position="80"/>
        <end position="99"/>
    </location>
</feature>
<dbReference type="Pfam" id="PF00501">
    <property type="entry name" value="AMP-binding"/>
    <property type="match status" value="1"/>
</dbReference>
<sequence length="281" mass="28325">MMSQGIFAAVAAVAGRATDPALITGDRSWSRDELLAVAAELSEALLRRHAGGAVVVETRDPVATVLLTLAADRAGLPLLHRDPATGAGPSGPGAAVRPGADESPYLGSVRVADGPEAARGLPADAQVFFTSGSTGVPTAVVRSSAAVLADARRVADFLGYRPDAAVVCAAPTFHAYGFNYGLLGPLVSGAPVRLLPSRCLPSACAAAVRAVDARTLIALPAHYGLLAQGAGRQGTVAQDLARLNAAVSAGAALPRPFGNAKAAWQSCPSTTATTDPPKPAR</sequence>
<dbReference type="InterPro" id="IPR042099">
    <property type="entry name" value="ANL_N_sf"/>
</dbReference>
<evidence type="ECO:0000313" key="4">
    <source>
        <dbReference type="EMBL" id="WUQ88530.1"/>
    </source>
</evidence>
<keyword evidence="1" id="KW-0436">Ligase</keyword>
<feature type="region of interest" description="Disordered" evidence="2">
    <location>
        <begin position="261"/>
        <end position="281"/>
    </location>
</feature>
<evidence type="ECO:0000259" key="3">
    <source>
        <dbReference type="Pfam" id="PF00501"/>
    </source>
</evidence>
<dbReference type="Gene3D" id="3.40.50.12780">
    <property type="entry name" value="N-terminal domain of ligase-like"/>
    <property type="match status" value="1"/>
</dbReference>
<dbReference type="EMBL" id="CP108110">
    <property type="protein sequence ID" value="WUQ88530.1"/>
    <property type="molecule type" value="Genomic_DNA"/>
</dbReference>
<dbReference type="Proteomes" id="UP001432222">
    <property type="component" value="Chromosome"/>
</dbReference>
<dbReference type="PANTHER" id="PTHR43352">
    <property type="entry name" value="ACETYL-COA SYNTHETASE"/>
    <property type="match status" value="1"/>
</dbReference>
<evidence type="ECO:0000313" key="5">
    <source>
        <dbReference type="Proteomes" id="UP001432222"/>
    </source>
</evidence>
<accession>A0ABZ1UDS2</accession>
<evidence type="ECO:0000256" key="2">
    <source>
        <dbReference type="SAM" id="MobiDB-lite"/>
    </source>
</evidence>
<gene>
    <name evidence="4" type="ORF">OHA16_39375</name>
</gene>
<dbReference type="InterPro" id="IPR000873">
    <property type="entry name" value="AMP-dep_synth/lig_dom"/>
</dbReference>
<feature type="domain" description="AMP-dependent synthetase/ligase" evidence="3">
    <location>
        <begin position="125"/>
        <end position="255"/>
    </location>
</feature>
<reference evidence="4" key="1">
    <citation type="submission" date="2022-10" db="EMBL/GenBank/DDBJ databases">
        <title>The complete genomes of actinobacterial strains from the NBC collection.</title>
        <authorList>
            <person name="Joergensen T.S."/>
            <person name="Alvarez Arevalo M."/>
            <person name="Sterndorff E.B."/>
            <person name="Faurdal D."/>
            <person name="Vuksanovic O."/>
            <person name="Mourched A.-S."/>
            <person name="Charusanti P."/>
            <person name="Shaw S."/>
            <person name="Blin K."/>
            <person name="Weber T."/>
        </authorList>
    </citation>
    <scope>NUCLEOTIDE SEQUENCE</scope>
    <source>
        <strain evidence="4">NBC_00222</strain>
    </source>
</reference>
<proteinExistence type="predicted"/>
<dbReference type="SUPFAM" id="SSF56801">
    <property type="entry name" value="Acetyl-CoA synthetase-like"/>
    <property type="match status" value="1"/>
</dbReference>
<evidence type="ECO:0000256" key="1">
    <source>
        <dbReference type="ARBA" id="ARBA00022598"/>
    </source>
</evidence>
<dbReference type="PANTHER" id="PTHR43352:SF1">
    <property type="entry name" value="ANTHRANILATE--COA LIGASE"/>
    <property type="match status" value="1"/>
</dbReference>
<feature type="compositionally biased region" description="Low complexity" evidence="2">
    <location>
        <begin position="84"/>
        <end position="98"/>
    </location>
</feature>
<keyword evidence="5" id="KW-1185">Reference proteome</keyword>